<dbReference type="InterPro" id="IPR036922">
    <property type="entry name" value="Rieske_2Fe-2S_sf"/>
</dbReference>
<comment type="catalytic activity">
    <reaction evidence="15">
        <text>cholesterol + NADH + O2 + H(+) = 7-dehydrocholesterol + NAD(+) + 2 H2O</text>
        <dbReference type="Rhea" id="RHEA:51644"/>
        <dbReference type="ChEBI" id="CHEBI:15377"/>
        <dbReference type="ChEBI" id="CHEBI:15378"/>
        <dbReference type="ChEBI" id="CHEBI:15379"/>
        <dbReference type="ChEBI" id="CHEBI:16113"/>
        <dbReference type="ChEBI" id="CHEBI:17759"/>
        <dbReference type="ChEBI" id="CHEBI:57540"/>
        <dbReference type="ChEBI" id="CHEBI:57945"/>
        <dbReference type="EC" id="1.14.19.21"/>
    </reaction>
    <physiologicalReaction direction="left-to-right" evidence="15">
        <dbReference type="Rhea" id="RHEA:51645"/>
    </physiologicalReaction>
</comment>
<dbReference type="KEGG" id="bbel:109466201"/>
<evidence type="ECO:0000256" key="10">
    <source>
        <dbReference type="ARBA" id="ARBA00023014"/>
    </source>
</evidence>
<comment type="catalytic activity">
    <reaction evidence="16">
        <text>cholesterol + NADPH + O2 + H(+) = 7-dehydrocholesterol + NADP(+) + 2 H2O</text>
        <dbReference type="Rhea" id="RHEA:45024"/>
        <dbReference type="ChEBI" id="CHEBI:15377"/>
        <dbReference type="ChEBI" id="CHEBI:15378"/>
        <dbReference type="ChEBI" id="CHEBI:15379"/>
        <dbReference type="ChEBI" id="CHEBI:16113"/>
        <dbReference type="ChEBI" id="CHEBI:17759"/>
        <dbReference type="ChEBI" id="CHEBI:57783"/>
        <dbReference type="ChEBI" id="CHEBI:58349"/>
        <dbReference type="EC" id="1.14.19.21"/>
    </reaction>
    <physiologicalReaction direction="left-to-right" evidence="16">
        <dbReference type="Rhea" id="RHEA:45025"/>
    </physiologicalReaction>
</comment>
<comment type="pathway">
    <text evidence="3">Hormone biosynthesis.</text>
</comment>
<dbReference type="PROSITE" id="PS51296">
    <property type="entry name" value="RIESKE"/>
    <property type="match status" value="1"/>
</dbReference>
<evidence type="ECO:0000256" key="18">
    <source>
        <dbReference type="SAM" id="SignalP"/>
    </source>
</evidence>
<dbReference type="EC" id="1.14.19.21" evidence="14"/>
<dbReference type="GeneID" id="109466201"/>
<dbReference type="Pfam" id="PF00355">
    <property type="entry name" value="Rieske"/>
    <property type="match status" value="1"/>
</dbReference>
<accession>A0A6P4YAZ8</accession>
<dbReference type="SUPFAM" id="SSF55961">
    <property type="entry name" value="Bet v1-like"/>
    <property type="match status" value="1"/>
</dbReference>
<keyword evidence="20" id="KW-1185">Reference proteome</keyword>
<reference evidence="21" key="1">
    <citation type="submission" date="2025-08" db="UniProtKB">
        <authorList>
            <consortium name="RefSeq"/>
        </authorList>
    </citation>
    <scope>IDENTIFICATION</scope>
    <source>
        <tissue evidence="21">Gonad</tissue>
    </source>
</reference>
<feature type="chain" id="PRO_5028454144" description="cholesterol 7-desaturase" evidence="18">
    <location>
        <begin position="21"/>
        <end position="458"/>
    </location>
</feature>
<organism evidence="20 21">
    <name type="scientific">Branchiostoma belcheri</name>
    <name type="common">Amphioxus</name>
    <dbReference type="NCBI Taxonomy" id="7741"/>
    <lineage>
        <taxon>Eukaryota</taxon>
        <taxon>Metazoa</taxon>
        <taxon>Chordata</taxon>
        <taxon>Cephalochordata</taxon>
        <taxon>Leptocardii</taxon>
        <taxon>Amphioxiformes</taxon>
        <taxon>Branchiostomatidae</taxon>
        <taxon>Branchiostoma</taxon>
    </lineage>
</organism>
<dbReference type="InterPro" id="IPR045605">
    <property type="entry name" value="KshA-like_C"/>
</dbReference>
<dbReference type="GO" id="GO:0005737">
    <property type="term" value="C:cytoplasm"/>
    <property type="evidence" value="ECO:0007669"/>
    <property type="project" value="TreeGrafter"/>
</dbReference>
<keyword evidence="4 17" id="KW-0812">Transmembrane</keyword>
<dbReference type="Pfam" id="PF19298">
    <property type="entry name" value="KshA_C"/>
    <property type="match status" value="1"/>
</dbReference>
<keyword evidence="7 17" id="KW-1133">Transmembrane helix</keyword>
<evidence type="ECO:0000256" key="16">
    <source>
        <dbReference type="ARBA" id="ARBA00049548"/>
    </source>
</evidence>
<evidence type="ECO:0000256" key="13">
    <source>
        <dbReference type="ARBA" id="ARBA00025729"/>
    </source>
</evidence>
<dbReference type="AlphaFoldDB" id="A0A6P4YAZ8"/>
<keyword evidence="9" id="KW-0408">Iron</keyword>
<keyword evidence="18" id="KW-0732">Signal</keyword>
<evidence type="ECO:0000256" key="12">
    <source>
        <dbReference type="ARBA" id="ARBA00025712"/>
    </source>
</evidence>
<dbReference type="PANTHER" id="PTHR21266:SF32">
    <property type="entry name" value="CHOLESTEROL 7-DESATURASE NVD"/>
    <property type="match status" value="1"/>
</dbReference>
<feature type="domain" description="Rieske" evidence="19">
    <location>
        <begin position="123"/>
        <end position="226"/>
    </location>
</feature>
<evidence type="ECO:0000313" key="21">
    <source>
        <dbReference type="RefSeq" id="XP_019619429.1"/>
    </source>
</evidence>
<gene>
    <name evidence="21" type="primary">LOC109466201</name>
</gene>
<keyword evidence="10" id="KW-0411">Iron-sulfur</keyword>
<dbReference type="RefSeq" id="XP_019619429.1">
    <property type="nucleotide sequence ID" value="XM_019763870.1"/>
</dbReference>
<keyword evidence="8" id="KW-0560">Oxidoreductase</keyword>
<evidence type="ECO:0000256" key="9">
    <source>
        <dbReference type="ARBA" id="ARBA00023004"/>
    </source>
</evidence>
<proteinExistence type="inferred from homology"/>
<evidence type="ECO:0000256" key="6">
    <source>
        <dbReference type="ARBA" id="ARBA00022723"/>
    </source>
</evidence>
<evidence type="ECO:0000256" key="3">
    <source>
        <dbReference type="ARBA" id="ARBA00004972"/>
    </source>
</evidence>
<comment type="similarity">
    <text evidence="13">Belongs to the cholesterol 7-desaturase family.</text>
</comment>
<evidence type="ECO:0000256" key="1">
    <source>
        <dbReference type="ARBA" id="ARBA00001962"/>
    </source>
</evidence>
<evidence type="ECO:0000256" key="2">
    <source>
        <dbReference type="ARBA" id="ARBA00004370"/>
    </source>
</evidence>
<protein>
    <recommendedName>
        <fullName evidence="14">cholesterol 7-desaturase</fullName>
        <ecNumber evidence="14">1.14.19.21</ecNumber>
    </recommendedName>
</protein>
<dbReference type="Gene3D" id="2.102.10.10">
    <property type="entry name" value="Rieske [2Fe-2S] iron-sulphur domain"/>
    <property type="match status" value="1"/>
</dbReference>
<dbReference type="GO" id="GO:0170056">
    <property type="term" value="F:cholesterol 7-desaturase [NAD(P)H] activity"/>
    <property type="evidence" value="ECO:0007669"/>
    <property type="project" value="UniProtKB-EC"/>
</dbReference>
<dbReference type="GO" id="GO:0046872">
    <property type="term" value="F:metal ion binding"/>
    <property type="evidence" value="ECO:0007669"/>
    <property type="project" value="UniProtKB-KW"/>
</dbReference>
<dbReference type="SUPFAM" id="SSF50022">
    <property type="entry name" value="ISP domain"/>
    <property type="match status" value="1"/>
</dbReference>
<evidence type="ECO:0000256" key="15">
    <source>
        <dbReference type="ARBA" id="ARBA00047853"/>
    </source>
</evidence>
<dbReference type="PANTHER" id="PTHR21266">
    <property type="entry name" value="IRON-SULFUR DOMAIN CONTAINING PROTEIN"/>
    <property type="match status" value="1"/>
</dbReference>
<sequence>MPKYRYLFLLVLVILVPSLATVGLVQDKSVDIHTAWALALIGDTFWSTPWQCPPVGQLALLAVGVVIAAWLYRLLLCPLKISRTLHDVGYNQQAGYSRKDVANDVRRRRRRGELPPVYPNGWFRLMDSCQLRPNQVEGVTVLGEKLAVFRSAAGSVSVLDAYCPHLGADLAVGGQVVGDCLQCPFHGWKFRGEDGKCMGIPYAEKVPDFARVKSWPCLERNGCIYIWYHCDGIDPTWTPPVIDEIACGDWTCRGTTEHIINAHIEEVPENAADIAHLNYLHGPLVAAGVDLSSIYSSAWDFAKHVWRAEWQPDPAPDAHISTMHTQHMVYLFGRKVSIADIKATARQVGPGIVFLFLESAFGNFMLVQSITPVEPLLQRLTHSVYTGRWVPTCLAKFLLWGESVQVERDIMIWNNKCYVPRPLLVREDSSIARHRRWYAQFYSENSPRFKIERNSLDW</sequence>
<keyword evidence="6" id="KW-0479">Metal-binding</keyword>
<evidence type="ECO:0000256" key="7">
    <source>
        <dbReference type="ARBA" id="ARBA00022989"/>
    </source>
</evidence>
<evidence type="ECO:0000259" key="19">
    <source>
        <dbReference type="PROSITE" id="PS51296"/>
    </source>
</evidence>
<evidence type="ECO:0000256" key="11">
    <source>
        <dbReference type="ARBA" id="ARBA00023136"/>
    </source>
</evidence>
<evidence type="ECO:0000313" key="20">
    <source>
        <dbReference type="Proteomes" id="UP000515135"/>
    </source>
</evidence>
<dbReference type="GO" id="GO:0016020">
    <property type="term" value="C:membrane"/>
    <property type="evidence" value="ECO:0007669"/>
    <property type="project" value="UniProtKB-SubCell"/>
</dbReference>
<evidence type="ECO:0000256" key="4">
    <source>
        <dbReference type="ARBA" id="ARBA00022692"/>
    </source>
</evidence>
<dbReference type="InterPro" id="IPR017941">
    <property type="entry name" value="Rieske_2Fe-2S"/>
</dbReference>
<evidence type="ECO:0000256" key="8">
    <source>
        <dbReference type="ARBA" id="ARBA00023002"/>
    </source>
</evidence>
<dbReference type="GO" id="GO:0051537">
    <property type="term" value="F:2 iron, 2 sulfur cluster binding"/>
    <property type="evidence" value="ECO:0007669"/>
    <property type="project" value="UniProtKB-KW"/>
</dbReference>
<evidence type="ECO:0000256" key="17">
    <source>
        <dbReference type="SAM" id="Phobius"/>
    </source>
</evidence>
<dbReference type="Gene3D" id="3.90.380.10">
    <property type="entry name" value="Naphthalene 1,2-dioxygenase Alpha Subunit, Chain A, domain 1"/>
    <property type="match status" value="1"/>
</dbReference>
<dbReference type="OrthoDB" id="426882at2759"/>
<evidence type="ECO:0000256" key="14">
    <source>
        <dbReference type="ARBA" id="ARBA00026095"/>
    </source>
</evidence>
<dbReference type="Proteomes" id="UP000515135">
    <property type="component" value="Unplaced"/>
</dbReference>
<feature type="transmembrane region" description="Helical" evidence="17">
    <location>
        <begin position="55"/>
        <end position="75"/>
    </location>
</feature>
<feature type="signal peptide" evidence="18">
    <location>
        <begin position="1"/>
        <end position="20"/>
    </location>
</feature>
<dbReference type="GO" id="GO:0008203">
    <property type="term" value="P:cholesterol metabolic process"/>
    <property type="evidence" value="ECO:0007669"/>
    <property type="project" value="InterPro"/>
</dbReference>
<comment type="pathway">
    <text evidence="12">Steroid hormone biosynthesis; dafachronic acid biosynthesis.</text>
</comment>
<name>A0A6P4YAZ8_BRABE</name>
<dbReference type="UniPathway" id="UPA01020"/>
<keyword evidence="5" id="KW-0001">2Fe-2S</keyword>
<dbReference type="InterPro" id="IPR050584">
    <property type="entry name" value="Cholesterol_7-desaturase"/>
</dbReference>
<keyword evidence="11 17" id="KW-0472">Membrane</keyword>
<comment type="cofactor">
    <cofactor evidence="1">
        <name>Fe cation</name>
        <dbReference type="ChEBI" id="CHEBI:24875"/>
    </cofactor>
</comment>
<comment type="subcellular location">
    <subcellularLocation>
        <location evidence="2">Membrane</location>
    </subcellularLocation>
</comment>
<evidence type="ECO:0000256" key="5">
    <source>
        <dbReference type="ARBA" id="ARBA00022714"/>
    </source>
</evidence>